<sequence length="258" mass="28090">MSWISFGHANSRKKLLLDTLMDTIQHNFRSHTSVYAFSSLKAAVMSFRQRPSIGGRGLGGFSGESTASSPLGSIGLVTQLHSYGSLPFHGGRRRDWHHRPNHFGHSSRPQAFLNVSTSEHIGTVGNYSIVPVTWTGPIDGSGVNVTIKANDFEQVYHKAREINPDFGQTAPTVNTNVESFNVESRSLNARFDPIGPKLPAVPSNTQTVCWEFGQLQALAKDRRVPTPKPSSGESSISPSKYPAAWLTLALALKPPAVE</sequence>
<comment type="caution">
    <text evidence="1">The sequence shown here is derived from an EMBL/GenBank/DDBJ whole genome shotgun (WGS) entry which is preliminary data.</text>
</comment>
<keyword evidence="2" id="KW-1185">Reference proteome</keyword>
<organism evidence="1 2">
    <name type="scientific">Coniosporium uncinatum</name>
    <dbReference type="NCBI Taxonomy" id="93489"/>
    <lineage>
        <taxon>Eukaryota</taxon>
        <taxon>Fungi</taxon>
        <taxon>Dikarya</taxon>
        <taxon>Ascomycota</taxon>
        <taxon>Pezizomycotina</taxon>
        <taxon>Dothideomycetes</taxon>
        <taxon>Dothideomycetes incertae sedis</taxon>
        <taxon>Coniosporium</taxon>
    </lineage>
</organism>
<evidence type="ECO:0000313" key="1">
    <source>
        <dbReference type="EMBL" id="KAK3065067.1"/>
    </source>
</evidence>
<gene>
    <name evidence="1" type="ORF">LTS18_011757</name>
</gene>
<evidence type="ECO:0000313" key="2">
    <source>
        <dbReference type="Proteomes" id="UP001186974"/>
    </source>
</evidence>
<accession>A0ACC3DCC8</accession>
<dbReference type="Proteomes" id="UP001186974">
    <property type="component" value="Unassembled WGS sequence"/>
</dbReference>
<protein>
    <submittedName>
        <fullName evidence="1">Uncharacterized protein</fullName>
    </submittedName>
</protein>
<reference evidence="1" key="1">
    <citation type="submission" date="2024-09" db="EMBL/GenBank/DDBJ databases">
        <title>Black Yeasts Isolated from many extreme environments.</title>
        <authorList>
            <person name="Coleine C."/>
            <person name="Stajich J.E."/>
            <person name="Selbmann L."/>
        </authorList>
    </citation>
    <scope>NUCLEOTIDE SEQUENCE</scope>
    <source>
        <strain evidence="1">CCFEE 5737</strain>
    </source>
</reference>
<dbReference type="EMBL" id="JAWDJW010006368">
    <property type="protein sequence ID" value="KAK3065067.1"/>
    <property type="molecule type" value="Genomic_DNA"/>
</dbReference>
<name>A0ACC3DCC8_9PEZI</name>
<proteinExistence type="predicted"/>